<dbReference type="STRING" id="1051891.A0A0C3QE47"/>
<accession>A0A0C3QE47</accession>
<protein>
    <submittedName>
        <fullName evidence="2">Uncharacterized protein</fullName>
    </submittedName>
</protein>
<feature type="region of interest" description="Disordered" evidence="1">
    <location>
        <begin position="57"/>
        <end position="82"/>
    </location>
</feature>
<reference evidence="2 3" key="1">
    <citation type="submission" date="2014-04" db="EMBL/GenBank/DDBJ databases">
        <authorList>
            <consortium name="DOE Joint Genome Institute"/>
            <person name="Kuo A."/>
            <person name="Girlanda M."/>
            <person name="Perotto S."/>
            <person name="Kohler A."/>
            <person name="Nagy L.G."/>
            <person name="Floudas D."/>
            <person name="Copeland A."/>
            <person name="Barry K.W."/>
            <person name="Cichocki N."/>
            <person name="Veneault-Fourrey C."/>
            <person name="LaButti K."/>
            <person name="Lindquist E.A."/>
            <person name="Lipzen A."/>
            <person name="Lundell T."/>
            <person name="Morin E."/>
            <person name="Murat C."/>
            <person name="Sun H."/>
            <person name="Tunlid A."/>
            <person name="Henrissat B."/>
            <person name="Grigoriev I.V."/>
            <person name="Hibbett D.S."/>
            <person name="Martin F."/>
            <person name="Nordberg H.P."/>
            <person name="Cantor M.N."/>
            <person name="Hua S.X."/>
        </authorList>
    </citation>
    <scope>NUCLEOTIDE SEQUENCE [LARGE SCALE GENOMIC DNA]</scope>
    <source>
        <strain evidence="2 3">MUT 4182</strain>
    </source>
</reference>
<name>A0A0C3QE47_9AGAM</name>
<keyword evidence="3" id="KW-1185">Reference proteome</keyword>
<feature type="region of interest" description="Disordered" evidence="1">
    <location>
        <begin position="1"/>
        <end position="25"/>
    </location>
</feature>
<gene>
    <name evidence="2" type="ORF">M407DRAFT_244573</name>
</gene>
<reference evidence="3" key="2">
    <citation type="submission" date="2015-01" db="EMBL/GenBank/DDBJ databases">
        <title>Evolutionary Origins and Diversification of the Mycorrhizal Mutualists.</title>
        <authorList>
            <consortium name="DOE Joint Genome Institute"/>
            <consortium name="Mycorrhizal Genomics Consortium"/>
            <person name="Kohler A."/>
            <person name="Kuo A."/>
            <person name="Nagy L.G."/>
            <person name="Floudas D."/>
            <person name="Copeland A."/>
            <person name="Barry K.W."/>
            <person name="Cichocki N."/>
            <person name="Veneault-Fourrey C."/>
            <person name="LaButti K."/>
            <person name="Lindquist E.A."/>
            <person name="Lipzen A."/>
            <person name="Lundell T."/>
            <person name="Morin E."/>
            <person name="Murat C."/>
            <person name="Riley R."/>
            <person name="Ohm R."/>
            <person name="Sun H."/>
            <person name="Tunlid A."/>
            <person name="Henrissat B."/>
            <person name="Grigoriev I.V."/>
            <person name="Hibbett D.S."/>
            <person name="Martin F."/>
        </authorList>
    </citation>
    <scope>NUCLEOTIDE SEQUENCE [LARGE SCALE GENOMIC DNA]</scope>
    <source>
        <strain evidence="3">MUT 4182</strain>
    </source>
</reference>
<dbReference type="OrthoDB" id="21330at2759"/>
<dbReference type="HOGENOM" id="CLU_123408_0_0_1"/>
<evidence type="ECO:0000256" key="1">
    <source>
        <dbReference type="SAM" id="MobiDB-lite"/>
    </source>
</evidence>
<sequence>MVAEQDSSPLAGPSRVVQPPPSDAPQYLQSLYTQMQTSPFLEANYIRLSAPVAKPAPPPGFFRAPKGRRRRGGTDHGEGLGAGVEPHGQLWSWLLLLQVKEGTEGRGAVEYVAKLTRNLIIKENPGFHVPSKGTTKSRGTSDGWAMLDLGDHAVHVMSKSAREKWFSEYYPDLNSPQADKVESLARKLPFLS</sequence>
<organism evidence="2 3">
    <name type="scientific">Tulasnella calospora MUT 4182</name>
    <dbReference type="NCBI Taxonomy" id="1051891"/>
    <lineage>
        <taxon>Eukaryota</taxon>
        <taxon>Fungi</taxon>
        <taxon>Dikarya</taxon>
        <taxon>Basidiomycota</taxon>
        <taxon>Agaricomycotina</taxon>
        <taxon>Agaricomycetes</taxon>
        <taxon>Cantharellales</taxon>
        <taxon>Tulasnellaceae</taxon>
        <taxon>Tulasnella</taxon>
    </lineage>
</organism>
<evidence type="ECO:0000313" key="2">
    <source>
        <dbReference type="EMBL" id="KIO24066.1"/>
    </source>
</evidence>
<dbReference type="Proteomes" id="UP000054248">
    <property type="component" value="Unassembled WGS sequence"/>
</dbReference>
<evidence type="ECO:0000313" key="3">
    <source>
        <dbReference type="Proteomes" id="UP000054248"/>
    </source>
</evidence>
<dbReference type="Pfam" id="PF02410">
    <property type="entry name" value="RsfS"/>
    <property type="match status" value="1"/>
</dbReference>
<proteinExistence type="predicted"/>
<dbReference type="AlphaFoldDB" id="A0A0C3QE47"/>
<dbReference type="EMBL" id="KN823069">
    <property type="protein sequence ID" value="KIO24066.1"/>
    <property type="molecule type" value="Genomic_DNA"/>
</dbReference>
<dbReference type="Gene3D" id="3.30.460.10">
    <property type="entry name" value="Beta Polymerase, domain 2"/>
    <property type="match status" value="1"/>
</dbReference>
<dbReference type="InterPro" id="IPR043519">
    <property type="entry name" value="NT_sf"/>
</dbReference>